<keyword evidence="1" id="KW-0723">Serine/threonine-protein kinase</keyword>
<comment type="caution">
    <text evidence="7">The sequence shown here is derived from an EMBL/GenBank/DDBJ whole genome shotgun (WGS) entry which is preliminary data.</text>
</comment>
<evidence type="ECO:0000256" key="4">
    <source>
        <dbReference type="ARBA" id="ARBA00022777"/>
    </source>
</evidence>
<evidence type="ECO:0000256" key="1">
    <source>
        <dbReference type="ARBA" id="ARBA00022527"/>
    </source>
</evidence>
<dbReference type="InterPro" id="IPR011009">
    <property type="entry name" value="Kinase-like_dom_sf"/>
</dbReference>
<evidence type="ECO:0000256" key="3">
    <source>
        <dbReference type="ARBA" id="ARBA00022741"/>
    </source>
</evidence>
<protein>
    <submittedName>
        <fullName evidence="7">Serine/threonine-protein kinase Aurora-3</fullName>
    </submittedName>
</protein>
<dbReference type="PROSITE" id="PS00107">
    <property type="entry name" value="PROTEIN_KINASE_ATP"/>
    <property type="match status" value="1"/>
</dbReference>
<accession>A0ABR2MBA4</accession>
<gene>
    <name evidence="7" type="primary">AUR3</name>
    <name evidence="7" type="ORF">KSP40_PGU000603</name>
</gene>
<organism evidence="7 8">
    <name type="scientific">Platanthera guangdongensis</name>
    <dbReference type="NCBI Taxonomy" id="2320717"/>
    <lineage>
        <taxon>Eukaryota</taxon>
        <taxon>Viridiplantae</taxon>
        <taxon>Streptophyta</taxon>
        <taxon>Embryophyta</taxon>
        <taxon>Tracheophyta</taxon>
        <taxon>Spermatophyta</taxon>
        <taxon>Magnoliopsida</taxon>
        <taxon>Liliopsida</taxon>
        <taxon>Asparagales</taxon>
        <taxon>Orchidaceae</taxon>
        <taxon>Orchidoideae</taxon>
        <taxon>Orchideae</taxon>
        <taxon>Orchidinae</taxon>
        <taxon>Platanthera</taxon>
    </lineage>
</organism>
<keyword evidence="8" id="KW-1185">Reference proteome</keyword>
<dbReference type="GO" id="GO:0016301">
    <property type="term" value="F:kinase activity"/>
    <property type="evidence" value="ECO:0007669"/>
    <property type="project" value="UniProtKB-KW"/>
</dbReference>
<reference evidence="7 8" key="1">
    <citation type="journal article" date="2022" name="Nat. Plants">
        <title>Genomes of leafy and leafless Platanthera orchids illuminate the evolution of mycoheterotrophy.</title>
        <authorList>
            <person name="Li M.H."/>
            <person name="Liu K.W."/>
            <person name="Li Z."/>
            <person name="Lu H.C."/>
            <person name="Ye Q.L."/>
            <person name="Zhang D."/>
            <person name="Wang J.Y."/>
            <person name="Li Y.F."/>
            <person name="Zhong Z.M."/>
            <person name="Liu X."/>
            <person name="Yu X."/>
            <person name="Liu D.K."/>
            <person name="Tu X.D."/>
            <person name="Liu B."/>
            <person name="Hao Y."/>
            <person name="Liao X.Y."/>
            <person name="Jiang Y.T."/>
            <person name="Sun W.H."/>
            <person name="Chen J."/>
            <person name="Chen Y.Q."/>
            <person name="Ai Y."/>
            <person name="Zhai J.W."/>
            <person name="Wu S.S."/>
            <person name="Zhou Z."/>
            <person name="Hsiao Y.Y."/>
            <person name="Wu W.L."/>
            <person name="Chen Y.Y."/>
            <person name="Lin Y.F."/>
            <person name="Hsu J.L."/>
            <person name="Li C.Y."/>
            <person name="Wang Z.W."/>
            <person name="Zhao X."/>
            <person name="Zhong W.Y."/>
            <person name="Ma X.K."/>
            <person name="Ma L."/>
            <person name="Huang J."/>
            <person name="Chen G.Z."/>
            <person name="Huang M.Z."/>
            <person name="Huang L."/>
            <person name="Peng D.H."/>
            <person name="Luo Y.B."/>
            <person name="Zou S.Q."/>
            <person name="Chen S.P."/>
            <person name="Lan S."/>
            <person name="Tsai W.C."/>
            <person name="Van de Peer Y."/>
            <person name="Liu Z.J."/>
        </authorList>
    </citation>
    <scope>NUCLEOTIDE SEQUENCE [LARGE SCALE GENOMIC DNA]</scope>
    <source>
        <strain evidence="7">Lor288</strain>
    </source>
</reference>
<keyword evidence="3 6" id="KW-0547">Nucleotide-binding</keyword>
<dbReference type="InterPro" id="IPR030616">
    <property type="entry name" value="Aur-like"/>
</dbReference>
<dbReference type="Proteomes" id="UP001412067">
    <property type="component" value="Unassembled WGS sequence"/>
</dbReference>
<dbReference type="SUPFAM" id="SSF56112">
    <property type="entry name" value="Protein kinase-like (PK-like)"/>
    <property type="match status" value="1"/>
</dbReference>
<dbReference type="PANTHER" id="PTHR24350">
    <property type="entry name" value="SERINE/THREONINE-PROTEIN KINASE IAL-RELATED"/>
    <property type="match status" value="1"/>
</dbReference>
<evidence type="ECO:0000256" key="2">
    <source>
        <dbReference type="ARBA" id="ARBA00022679"/>
    </source>
</evidence>
<evidence type="ECO:0000313" key="8">
    <source>
        <dbReference type="Proteomes" id="UP001412067"/>
    </source>
</evidence>
<dbReference type="EMBL" id="JBBWWR010000010">
    <property type="protein sequence ID" value="KAK8961196.1"/>
    <property type="molecule type" value="Genomic_DNA"/>
</dbReference>
<dbReference type="InterPro" id="IPR017441">
    <property type="entry name" value="Protein_kinase_ATP_BS"/>
</dbReference>
<keyword evidence="5 6" id="KW-0067">ATP-binding</keyword>
<keyword evidence="2" id="KW-0808">Transferase</keyword>
<dbReference type="Gene3D" id="3.30.200.20">
    <property type="entry name" value="Phosphorylase Kinase, domain 1"/>
    <property type="match status" value="1"/>
</dbReference>
<evidence type="ECO:0000313" key="7">
    <source>
        <dbReference type="EMBL" id="KAK8961196.1"/>
    </source>
</evidence>
<feature type="binding site" evidence="6">
    <location>
        <position position="40"/>
    </location>
    <ligand>
        <name>ATP</name>
        <dbReference type="ChEBI" id="CHEBI:30616"/>
    </ligand>
</feature>
<evidence type="ECO:0000256" key="6">
    <source>
        <dbReference type="PROSITE-ProRule" id="PRU10141"/>
    </source>
</evidence>
<sequence>MADEEWIITDFEIEKFIGEGKFGKVYLAREKHSGYVVALKNIFKEKLKSFVSMHTSEGRSRFNIVSTIPTSFAFSLGSTIRHVSSWSPSTPPGASFIRCSSVSITSPRSLLPLMRQVLQGHWSTTTRSM</sequence>
<keyword evidence="4 7" id="KW-0418">Kinase</keyword>
<name>A0ABR2MBA4_9ASPA</name>
<evidence type="ECO:0000256" key="5">
    <source>
        <dbReference type="ARBA" id="ARBA00022840"/>
    </source>
</evidence>
<proteinExistence type="predicted"/>